<dbReference type="EMBL" id="MPUH01001104">
    <property type="protein sequence ID" value="OMJ70277.1"/>
    <property type="molecule type" value="Genomic_DNA"/>
</dbReference>
<evidence type="ECO:0000313" key="3">
    <source>
        <dbReference type="EMBL" id="OMJ70277.1"/>
    </source>
</evidence>
<evidence type="ECO:0000256" key="1">
    <source>
        <dbReference type="SAM" id="Coils"/>
    </source>
</evidence>
<comment type="caution">
    <text evidence="3">The sequence shown here is derived from an EMBL/GenBank/DDBJ whole genome shotgun (WGS) entry which is preliminary data.</text>
</comment>
<evidence type="ECO:0000313" key="4">
    <source>
        <dbReference type="Proteomes" id="UP000187209"/>
    </source>
</evidence>
<accession>A0A1R2B0L6</accession>
<proteinExistence type="predicted"/>
<feature type="compositionally biased region" description="Basic and acidic residues" evidence="2">
    <location>
        <begin position="15"/>
        <end position="25"/>
    </location>
</feature>
<dbReference type="AlphaFoldDB" id="A0A1R2B0L6"/>
<sequence>MLSDDQIDSSTTSSEESHLSQKKQETLTQSIPKALKKFTAVDKFFKPIKSKKPQYQIKTSSPKKEYIRCKLIRGTKKSIRILNKSSFPNKLGNFESISSQTLINWNAMMNYFIENKHVLKEFSSTQDKIPDKETRSYNLKFCKMFFERLEVREAFQLYIEFLFSDYDYLRLCREFNFQCCRTLRHTQQCGKRWEELKHFILNDMMEEIGFTFEEKKEIVEEIEEKVERVEIVKENQRMRVENLMCVEIQPKWIQKMMFKEYLML</sequence>
<feature type="region of interest" description="Disordered" evidence="2">
    <location>
        <begin position="1"/>
        <end position="28"/>
    </location>
</feature>
<keyword evidence="4" id="KW-1185">Reference proteome</keyword>
<protein>
    <submittedName>
        <fullName evidence="3">Uncharacterized protein</fullName>
    </submittedName>
</protein>
<name>A0A1R2B0L6_9CILI</name>
<feature type="coiled-coil region" evidence="1">
    <location>
        <begin position="212"/>
        <end position="239"/>
    </location>
</feature>
<organism evidence="3 4">
    <name type="scientific">Stentor coeruleus</name>
    <dbReference type="NCBI Taxonomy" id="5963"/>
    <lineage>
        <taxon>Eukaryota</taxon>
        <taxon>Sar</taxon>
        <taxon>Alveolata</taxon>
        <taxon>Ciliophora</taxon>
        <taxon>Postciliodesmatophora</taxon>
        <taxon>Heterotrichea</taxon>
        <taxon>Heterotrichida</taxon>
        <taxon>Stentoridae</taxon>
        <taxon>Stentor</taxon>
    </lineage>
</organism>
<keyword evidence="1" id="KW-0175">Coiled coil</keyword>
<reference evidence="3 4" key="1">
    <citation type="submission" date="2016-11" db="EMBL/GenBank/DDBJ databases">
        <title>The macronuclear genome of Stentor coeruleus: a giant cell with tiny introns.</title>
        <authorList>
            <person name="Slabodnick M."/>
            <person name="Ruby J.G."/>
            <person name="Reiff S.B."/>
            <person name="Swart E.C."/>
            <person name="Gosai S."/>
            <person name="Prabakaran S."/>
            <person name="Witkowska E."/>
            <person name="Larue G.E."/>
            <person name="Fisher S."/>
            <person name="Freeman R.M."/>
            <person name="Gunawardena J."/>
            <person name="Chu W."/>
            <person name="Stover N.A."/>
            <person name="Gregory B.D."/>
            <person name="Nowacki M."/>
            <person name="Derisi J."/>
            <person name="Roy S.W."/>
            <person name="Marshall W.F."/>
            <person name="Sood P."/>
        </authorList>
    </citation>
    <scope>NUCLEOTIDE SEQUENCE [LARGE SCALE GENOMIC DNA]</scope>
    <source>
        <strain evidence="3">WM001</strain>
    </source>
</reference>
<evidence type="ECO:0000256" key="2">
    <source>
        <dbReference type="SAM" id="MobiDB-lite"/>
    </source>
</evidence>
<dbReference type="Proteomes" id="UP000187209">
    <property type="component" value="Unassembled WGS sequence"/>
</dbReference>
<gene>
    <name evidence="3" type="ORF">SteCoe_31789</name>
</gene>